<keyword evidence="4" id="KW-1185">Reference proteome</keyword>
<dbReference type="AlphaFoldDB" id="A0A833R941"/>
<reference evidence="3" key="1">
    <citation type="submission" date="2020-01" db="EMBL/GenBank/DDBJ databases">
        <title>Genome sequence of Kobresia littledalei, the first chromosome-level genome in the family Cyperaceae.</title>
        <authorList>
            <person name="Qu G."/>
        </authorList>
    </citation>
    <scope>NUCLEOTIDE SEQUENCE</scope>
    <source>
        <strain evidence="3">C.B.Clarke</strain>
        <tissue evidence="3">Leaf</tissue>
    </source>
</reference>
<name>A0A833R941_9POAL</name>
<dbReference type="PANTHER" id="PTHR47382">
    <property type="entry name" value="U-BOX DOMAIN-CONTAINING PROTEIN 52-LIKE"/>
    <property type="match status" value="1"/>
</dbReference>
<feature type="region of interest" description="Disordered" evidence="1">
    <location>
        <begin position="260"/>
        <end position="310"/>
    </location>
</feature>
<feature type="domain" description="UspA" evidence="2">
    <location>
        <begin position="102"/>
        <end position="237"/>
    </location>
</feature>
<sequence length="329" mass="36240">MEWQNEATYHHKSGAGAGASASASVGADINLEIKEARDDDITARPSEIEENRMAVAVSNTGNDMPMERAQDIEDEKEIIEVEDSGRLQPHVELPSGGDGEDVYVAVGKSASSMDALSWALKNVVKPGSFVYLIHVFPEVHQIPMPLGSYMPKDSLSKDQVDKYMNEQRATRHQMLQKYLNLCRKSKVEFDVHLIESDQVGNAIVELISVLNIKILVVGTSKRNLRRLKKGGTKAGIIQKNSPHYCEVKIICEGKDISTITSTVPDQTPPGSPLDSENTKTTRRQHTPKSSPSPEIPSINRSGSTNSPTKENKLKKLFRYFSCTSGANVH</sequence>
<dbReference type="InterPro" id="IPR014729">
    <property type="entry name" value="Rossmann-like_a/b/a_fold"/>
</dbReference>
<gene>
    <name evidence="3" type="ORF">FCM35_KLT02805</name>
</gene>
<feature type="region of interest" description="Disordered" evidence="1">
    <location>
        <begin position="1"/>
        <end position="24"/>
    </location>
</feature>
<dbReference type="EMBL" id="SWLB01000012">
    <property type="protein sequence ID" value="KAF3331399.1"/>
    <property type="molecule type" value="Genomic_DNA"/>
</dbReference>
<protein>
    <submittedName>
        <fullName evidence="3">U-box domain-containing protein 33</fullName>
    </submittedName>
</protein>
<dbReference type="CDD" id="cd01989">
    <property type="entry name" value="USP_STK_Ubox_N"/>
    <property type="match status" value="1"/>
</dbReference>
<evidence type="ECO:0000313" key="3">
    <source>
        <dbReference type="EMBL" id="KAF3331399.1"/>
    </source>
</evidence>
<dbReference type="OrthoDB" id="1654852at2759"/>
<organism evidence="3 4">
    <name type="scientific">Carex littledalei</name>
    <dbReference type="NCBI Taxonomy" id="544730"/>
    <lineage>
        <taxon>Eukaryota</taxon>
        <taxon>Viridiplantae</taxon>
        <taxon>Streptophyta</taxon>
        <taxon>Embryophyta</taxon>
        <taxon>Tracheophyta</taxon>
        <taxon>Spermatophyta</taxon>
        <taxon>Magnoliopsida</taxon>
        <taxon>Liliopsida</taxon>
        <taxon>Poales</taxon>
        <taxon>Cyperaceae</taxon>
        <taxon>Cyperoideae</taxon>
        <taxon>Cariceae</taxon>
        <taxon>Carex</taxon>
        <taxon>Carex subgen. Euthyceras</taxon>
    </lineage>
</organism>
<evidence type="ECO:0000256" key="1">
    <source>
        <dbReference type="SAM" id="MobiDB-lite"/>
    </source>
</evidence>
<dbReference type="Proteomes" id="UP000623129">
    <property type="component" value="Unassembled WGS sequence"/>
</dbReference>
<evidence type="ECO:0000313" key="4">
    <source>
        <dbReference type="Proteomes" id="UP000623129"/>
    </source>
</evidence>
<feature type="compositionally biased region" description="Polar residues" evidence="1">
    <location>
        <begin position="299"/>
        <end position="308"/>
    </location>
</feature>
<dbReference type="InterPro" id="IPR006016">
    <property type="entry name" value="UspA"/>
</dbReference>
<dbReference type="PANTHER" id="PTHR47382:SF3">
    <property type="entry name" value="ADENINE NUCLEOTIDE ALPHA HYDROLASES-LIKE SUPERFAMILY PROTEIN"/>
    <property type="match status" value="1"/>
</dbReference>
<feature type="compositionally biased region" description="Low complexity" evidence="1">
    <location>
        <begin position="287"/>
        <end position="298"/>
    </location>
</feature>
<dbReference type="Gene3D" id="3.40.50.620">
    <property type="entry name" value="HUPs"/>
    <property type="match status" value="1"/>
</dbReference>
<comment type="caution">
    <text evidence="3">The sequence shown here is derived from an EMBL/GenBank/DDBJ whole genome shotgun (WGS) entry which is preliminary data.</text>
</comment>
<evidence type="ECO:0000259" key="2">
    <source>
        <dbReference type="Pfam" id="PF00582"/>
    </source>
</evidence>
<dbReference type="SUPFAM" id="SSF52402">
    <property type="entry name" value="Adenine nucleotide alpha hydrolases-like"/>
    <property type="match status" value="1"/>
</dbReference>
<proteinExistence type="predicted"/>
<accession>A0A833R941</accession>
<dbReference type="Pfam" id="PF00582">
    <property type="entry name" value="Usp"/>
    <property type="match status" value="1"/>
</dbReference>